<protein>
    <submittedName>
        <fullName evidence="1">Uncharacterized protein</fullName>
    </submittedName>
</protein>
<reference evidence="1 2" key="1">
    <citation type="submission" date="2011-07" db="EMBL/GenBank/DDBJ databases">
        <authorList>
            <person name="Harkins D.M."/>
            <person name="Madupu R."/>
            <person name="Durkin A.S."/>
            <person name="Torralba M."/>
            <person name="Methe B."/>
            <person name="Sutton G.G."/>
            <person name="Nelson K.E."/>
        </authorList>
    </citation>
    <scope>NUCLEOTIDE SEQUENCE [LARGE SCALE GENOMIC DNA]</scope>
    <source>
        <strain evidence="1 2">HK 85</strain>
    </source>
</reference>
<evidence type="ECO:0000313" key="1">
    <source>
        <dbReference type="EMBL" id="EGV05132.1"/>
    </source>
</evidence>
<accession>F9QB29</accession>
<dbReference type="InterPro" id="IPR036170">
    <property type="entry name" value="YezG-like_sf"/>
</dbReference>
<dbReference type="AlphaFoldDB" id="F9QB29"/>
<dbReference type="Proteomes" id="UP000006235">
    <property type="component" value="Unassembled WGS sequence"/>
</dbReference>
<sequence length="70" mass="8377">MAKFGSDWTQSRFTLDENGKFDVKFAYVPDEDSWPMLYLRGVSDLEENEIKEYGIPREIWEERVKAKKEQ</sequence>
<comment type="caution">
    <text evidence="1">The sequence shown here is derived from an EMBL/GenBank/DDBJ whole genome shotgun (WGS) entry which is preliminary data.</text>
</comment>
<gene>
    <name evidence="1" type="ORF">HMPREF9952_1370</name>
</gene>
<evidence type="ECO:0000313" key="2">
    <source>
        <dbReference type="Proteomes" id="UP000006235"/>
    </source>
</evidence>
<organism evidence="1 2">
    <name type="scientific">Haemophilus pittmaniae HK 85</name>
    <dbReference type="NCBI Taxonomy" id="1035188"/>
    <lineage>
        <taxon>Bacteria</taxon>
        <taxon>Pseudomonadati</taxon>
        <taxon>Pseudomonadota</taxon>
        <taxon>Gammaproteobacteria</taxon>
        <taxon>Pasteurellales</taxon>
        <taxon>Pasteurellaceae</taxon>
        <taxon>Haemophilus</taxon>
    </lineage>
</organism>
<proteinExistence type="predicted"/>
<name>F9QB29_9PAST</name>
<dbReference type="EMBL" id="AFUV01000020">
    <property type="protein sequence ID" value="EGV05132.1"/>
    <property type="molecule type" value="Genomic_DNA"/>
</dbReference>
<dbReference type="SUPFAM" id="SSF160424">
    <property type="entry name" value="BH3703-like"/>
    <property type="match status" value="1"/>
</dbReference>